<dbReference type="Proteomes" id="UP001497382">
    <property type="component" value="Unassembled WGS sequence"/>
</dbReference>
<evidence type="ECO:0000256" key="1">
    <source>
        <dbReference type="ARBA" id="ARBA00022614"/>
    </source>
</evidence>
<evidence type="ECO:0000256" key="2">
    <source>
        <dbReference type="ARBA" id="ARBA00022737"/>
    </source>
</evidence>
<dbReference type="SMART" id="SM00369">
    <property type="entry name" value="LRR_TYP"/>
    <property type="match status" value="4"/>
</dbReference>
<dbReference type="AlphaFoldDB" id="A0AAV2BWP9"/>
<evidence type="ECO:0000313" key="5">
    <source>
        <dbReference type="Proteomes" id="UP001497382"/>
    </source>
</evidence>
<dbReference type="EMBL" id="CAXIEN010000571">
    <property type="protein sequence ID" value="CAL1300698.1"/>
    <property type="molecule type" value="Genomic_DNA"/>
</dbReference>
<dbReference type="PANTHER" id="PTHR24369">
    <property type="entry name" value="ANTIGEN BSP, PUTATIVE-RELATED"/>
    <property type="match status" value="1"/>
</dbReference>
<dbReference type="Pfam" id="PF13855">
    <property type="entry name" value="LRR_8"/>
    <property type="match status" value="1"/>
</dbReference>
<evidence type="ECO:0000256" key="3">
    <source>
        <dbReference type="SAM" id="SignalP"/>
    </source>
</evidence>
<dbReference type="InterPro" id="IPR001611">
    <property type="entry name" value="Leu-rich_rpt"/>
</dbReference>
<gene>
    <name evidence="4" type="ORF">LARSCL_LOCUS22074</name>
</gene>
<feature type="signal peptide" evidence="3">
    <location>
        <begin position="1"/>
        <end position="22"/>
    </location>
</feature>
<dbReference type="Gene3D" id="3.80.10.10">
    <property type="entry name" value="Ribonuclease Inhibitor"/>
    <property type="match status" value="2"/>
</dbReference>
<dbReference type="InterPro" id="IPR003591">
    <property type="entry name" value="Leu-rich_rpt_typical-subtyp"/>
</dbReference>
<keyword evidence="5" id="KW-1185">Reference proteome</keyword>
<proteinExistence type="predicted"/>
<organism evidence="4 5">
    <name type="scientific">Larinioides sclopetarius</name>
    <dbReference type="NCBI Taxonomy" id="280406"/>
    <lineage>
        <taxon>Eukaryota</taxon>
        <taxon>Metazoa</taxon>
        <taxon>Ecdysozoa</taxon>
        <taxon>Arthropoda</taxon>
        <taxon>Chelicerata</taxon>
        <taxon>Arachnida</taxon>
        <taxon>Araneae</taxon>
        <taxon>Araneomorphae</taxon>
        <taxon>Entelegynae</taxon>
        <taxon>Araneoidea</taxon>
        <taxon>Araneidae</taxon>
        <taxon>Larinioides</taxon>
    </lineage>
</organism>
<keyword evidence="1" id="KW-0433">Leucine-rich repeat</keyword>
<accession>A0AAV2BWP9</accession>
<dbReference type="InterPro" id="IPR050541">
    <property type="entry name" value="LRR_TM_domain-containing"/>
</dbReference>
<evidence type="ECO:0000313" key="4">
    <source>
        <dbReference type="EMBL" id="CAL1300698.1"/>
    </source>
</evidence>
<keyword evidence="3" id="KW-0732">Signal</keyword>
<protein>
    <submittedName>
        <fullName evidence="4">Uncharacterized protein</fullName>
    </submittedName>
</protein>
<sequence length="319" mass="36581">MRNINLMKPVLCLLMLMVTAIATDLSLKEGCPKSSDVQPCKCESGQYTVLQCNHIENTDTLWNVFRKSTKYAFQEVHIQFSAFLYLPRDIFEIVPVKSLYLKNTTLSTLFDQPPQSLDALDTLHLENALFMRGIIWSLFEPLTHLRIVNIYHNSIKTLGQDFSKYVSKELEQLTFYATGTKSIKPGTLVDFVKLRKVAFENCRLASLTRDIFPNPFDVRVLHFNNNKLTTIPEDLFSNMPELQTVGLRFNQITVIPATTFQGSFSKIEWLMLDGNPIICDCRLWWLIRNKPSALSGKCASPTMLQGKDIKNVDEDYFKC</sequence>
<name>A0AAV2BWP9_9ARAC</name>
<reference evidence="4 5" key="1">
    <citation type="submission" date="2024-04" db="EMBL/GenBank/DDBJ databases">
        <authorList>
            <person name="Rising A."/>
            <person name="Reimegard J."/>
            <person name="Sonavane S."/>
            <person name="Akerstrom W."/>
            <person name="Nylinder S."/>
            <person name="Hedman E."/>
            <person name="Kallberg Y."/>
        </authorList>
    </citation>
    <scope>NUCLEOTIDE SEQUENCE [LARGE SCALE GENOMIC DNA]</scope>
</reference>
<feature type="chain" id="PRO_5043483363" evidence="3">
    <location>
        <begin position="23"/>
        <end position="319"/>
    </location>
</feature>
<dbReference type="GO" id="GO:0005886">
    <property type="term" value="C:plasma membrane"/>
    <property type="evidence" value="ECO:0007669"/>
    <property type="project" value="TreeGrafter"/>
</dbReference>
<dbReference type="PANTHER" id="PTHR24369:SF213">
    <property type="entry name" value="INSULIN LIKE GROWTH FACTOR BINDING PROTEIN ACID LABILE SUBUNIT"/>
    <property type="match status" value="1"/>
</dbReference>
<keyword evidence="2" id="KW-0677">Repeat</keyword>
<dbReference type="InterPro" id="IPR032675">
    <property type="entry name" value="LRR_dom_sf"/>
</dbReference>
<comment type="caution">
    <text evidence="4">The sequence shown here is derived from an EMBL/GenBank/DDBJ whole genome shotgun (WGS) entry which is preliminary data.</text>
</comment>
<dbReference type="SUPFAM" id="SSF52058">
    <property type="entry name" value="L domain-like"/>
    <property type="match status" value="1"/>
</dbReference>